<dbReference type="Proteomes" id="UP000003172">
    <property type="component" value="Unassembled WGS sequence"/>
</dbReference>
<sequence length="66" mass="7543">MIVRSQESGVRRLFLVILPTPYTLHPTPHTLHPTPHTLHPTPHPPTSPLPQHPTPDKDDFSIRKYP</sequence>
<dbReference type="AlphaFoldDB" id="I4FQS4"/>
<evidence type="ECO:0000256" key="1">
    <source>
        <dbReference type="SAM" id="MobiDB-lite"/>
    </source>
</evidence>
<evidence type="ECO:0000313" key="2">
    <source>
        <dbReference type="EMBL" id="CCH97999.1"/>
    </source>
</evidence>
<reference evidence="2 3" key="1">
    <citation type="submission" date="2012-04" db="EMBL/GenBank/DDBJ databases">
        <authorList>
            <person name="Genoscope - CEA"/>
        </authorList>
    </citation>
    <scope>NUCLEOTIDE SEQUENCE [LARGE SCALE GENOMIC DNA]</scope>
    <source>
        <strain evidence="2 3">9717</strain>
    </source>
</reference>
<feature type="compositionally biased region" description="Low complexity" evidence="1">
    <location>
        <begin position="25"/>
        <end position="40"/>
    </location>
</feature>
<dbReference type="HOGENOM" id="CLU_2666962_0_0_3"/>
<evidence type="ECO:0000313" key="3">
    <source>
        <dbReference type="Proteomes" id="UP000003172"/>
    </source>
</evidence>
<feature type="region of interest" description="Disordered" evidence="1">
    <location>
        <begin position="25"/>
        <end position="66"/>
    </location>
</feature>
<comment type="caution">
    <text evidence="2">The sequence shown here is derived from an EMBL/GenBank/DDBJ whole genome shotgun (WGS) entry which is preliminary data.</text>
</comment>
<organism evidence="2 3">
    <name type="scientific">Microcystis aeruginosa PCC 9717</name>
    <dbReference type="NCBI Taxonomy" id="1160286"/>
    <lineage>
        <taxon>Bacteria</taxon>
        <taxon>Bacillati</taxon>
        <taxon>Cyanobacteriota</taxon>
        <taxon>Cyanophyceae</taxon>
        <taxon>Oscillatoriophycideae</taxon>
        <taxon>Chroococcales</taxon>
        <taxon>Microcystaceae</taxon>
        <taxon>Microcystis</taxon>
    </lineage>
</organism>
<gene>
    <name evidence="2" type="ORF">MICAB_4150005</name>
</gene>
<feature type="compositionally biased region" description="Pro residues" evidence="1">
    <location>
        <begin position="41"/>
        <end position="53"/>
    </location>
</feature>
<dbReference type="EMBL" id="CAII01000352">
    <property type="protein sequence ID" value="CCH97999.1"/>
    <property type="molecule type" value="Genomic_DNA"/>
</dbReference>
<feature type="compositionally biased region" description="Basic and acidic residues" evidence="1">
    <location>
        <begin position="54"/>
        <end position="66"/>
    </location>
</feature>
<protein>
    <submittedName>
        <fullName evidence="2">Uncharacterized protein</fullName>
    </submittedName>
</protein>
<name>I4FQS4_MICAE</name>
<accession>I4FQS4</accession>
<proteinExistence type="predicted"/>